<dbReference type="EMBL" id="RHHQ01000006">
    <property type="protein sequence ID" value="RNB91287.1"/>
    <property type="molecule type" value="Genomic_DNA"/>
</dbReference>
<keyword evidence="1" id="KW-0472">Membrane</keyword>
<evidence type="ECO:0000313" key="2">
    <source>
        <dbReference type="EMBL" id="RNB91287.1"/>
    </source>
</evidence>
<dbReference type="AlphaFoldDB" id="A0A3M8DWC4"/>
<protein>
    <submittedName>
        <fullName evidence="2">Uncharacterized protein</fullName>
    </submittedName>
</protein>
<keyword evidence="1" id="KW-0812">Transmembrane</keyword>
<organism evidence="2 3">
    <name type="scientific">Brevibacillus fluminis</name>
    <dbReference type="NCBI Taxonomy" id="511487"/>
    <lineage>
        <taxon>Bacteria</taxon>
        <taxon>Bacillati</taxon>
        <taxon>Bacillota</taxon>
        <taxon>Bacilli</taxon>
        <taxon>Bacillales</taxon>
        <taxon>Paenibacillaceae</taxon>
        <taxon>Brevibacillus</taxon>
    </lineage>
</organism>
<sequence length="80" mass="9697">MLVDHSYLTEQVTFLKESHSLATAAKILLLLSFLTVVFRVFLRFRMKRYLFSFIPLFKRLYLLFPIRYESRYIALPRFIS</sequence>
<comment type="caution">
    <text evidence="2">The sequence shown here is derived from an EMBL/GenBank/DDBJ whole genome shotgun (WGS) entry which is preliminary data.</text>
</comment>
<gene>
    <name evidence="2" type="ORF">EDM56_06830</name>
</gene>
<keyword evidence="3" id="KW-1185">Reference proteome</keyword>
<dbReference type="Proteomes" id="UP000271031">
    <property type="component" value="Unassembled WGS sequence"/>
</dbReference>
<accession>A0A3M8DWC4</accession>
<evidence type="ECO:0000256" key="1">
    <source>
        <dbReference type="SAM" id="Phobius"/>
    </source>
</evidence>
<name>A0A3M8DWC4_9BACL</name>
<proteinExistence type="predicted"/>
<keyword evidence="1" id="KW-1133">Transmembrane helix</keyword>
<reference evidence="2 3" key="1">
    <citation type="submission" date="2018-10" db="EMBL/GenBank/DDBJ databases">
        <title>Phylogenomics of Brevibacillus.</title>
        <authorList>
            <person name="Dunlap C."/>
        </authorList>
    </citation>
    <scope>NUCLEOTIDE SEQUENCE [LARGE SCALE GENOMIC DNA]</scope>
    <source>
        <strain evidence="2 3">JCM 15716</strain>
    </source>
</reference>
<feature type="transmembrane region" description="Helical" evidence="1">
    <location>
        <begin position="20"/>
        <end position="42"/>
    </location>
</feature>
<evidence type="ECO:0000313" key="3">
    <source>
        <dbReference type="Proteomes" id="UP000271031"/>
    </source>
</evidence>